<name>S4PJ67_9NEOP</name>
<reference evidence="1" key="2">
    <citation type="submission" date="2013-05" db="EMBL/GenBank/DDBJ databases">
        <authorList>
            <person name="Carter J.-M."/>
            <person name="Baker S.C."/>
            <person name="Pink R."/>
            <person name="Carter D.R.F."/>
            <person name="Collins A."/>
            <person name="Tomlin J."/>
            <person name="Gibbs M."/>
            <person name="Breuker C.J."/>
        </authorList>
    </citation>
    <scope>NUCLEOTIDE SEQUENCE</scope>
    <source>
        <tissue evidence="1">Ovary</tissue>
    </source>
</reference>
<proteinExistence type="predicted"/>
<accession>S4PJ67</accession>
<dbReference type="EMBL" id="GAIX01005120">
    <property type="protein sequence ID" value="JAA87440.1"/>
    <property type="molecule type" value="Transcribed_RNA"/>
</dbReference>
<reference evidence="1" key="1">
    <citation type="journal article" date="2013" name="BMC Genomics">
        <title>Unscrambling butterfly oogenesis.</title>
        <authorList>
            <person name="Carter J.M."/>
            <person name="Baker S.C."/>
            <person name="Pink R."/>
            <person name="Carter D.R."/>
            <person name="Collins A."/>
            <person name="Tomlin J."/>
            <person name="Gibbs M."/>
            <person name="Breuker C.J."/>
        </authorList>
    </citation>
    <scope>NUCLEOTIDE SEQUENCE</scope>
    <source>
        <tissue evidence="1">Ovary</tissue>
    </source>
</reference>
<dbReference type="AlphaFoldDB" id="S4PJ67"/>
<organism evidence="1">
    <name type="scientific">Pararge aegeria</name>
    <name type="common">speckled wood butterfly</name>
    <dbReference type="NCBI Taxonomy" id="116150"/>
    <lineage>
        <taxon>Eukaryota</taxon>
        <taxon>Metazoa</taxon>
        <taxon>Ecdysozoa</taxon>
        <taxon>Arthropoda</taxon>
        <taxon>Hexapoda</taxon>
        <taxon>Insecta</taxon>
        <taxon>Pterygota</taxon>
        <taxon>Neoptera</taxon>
        <taxon>Endopterygota</taxon>
        <taxon>Lepidoptera</taxon>
        <taxon>Glossata</taxon>
        <taxon>Ditrysia</taxon>
        <taxon>Papilionoidea</taxon>
        <taxon>Nymphalidae</taxon>
        <taxon>Satyrinae</taxon>
        <taxon>Satyrini</taxon>
        <taxon>Parargina</taxon>
        <taxon>Pararge</taxon>
    </lineage>
</organism>
<sequence length="104" mass="12694">MSNLKFYMDFVSLVTTFGHCLRDAILKIPHDLGEQFVIIYSLGRDPFYAYRGVSRKTPRVKWFDSDNIRLRRHFWCNANFANIWWVTNVRKRRRCQCNNILYRR</sequence>
<protein>
    <submittedName>
        <fullName evidence="1">Uncharacterized protein</fullName>
    </submittedName>
</protein>
<evidence type="ECO:0000313" key="1">
    <source>
        <dbReference type="EMBL" id="JAA87440.1"/>
    </source>
</evidence>